<keyword evidence="2" id="KW-1185">Reference proteome</keyword>
<accession>A0A8H4TF83</accession>
<sequence length="144" mass="16889">MATRVIEIEEEGLDIPRGTRHTQDYPNKYEVISREESSEWAEGFLTDQKEQWPLLWDLGSHCAENPTKLTRITAAREQKELAEGLARGWPRERLVWPYGITRERRVLSVVVKKHTADDLWLEYVREPLAAGGEYRVMKEHIRFA</sequence>
<evidence type="ECO:0000313" key="1">
    <source>
        <dbReference type="EMBL" id="KAF4956905.1"/>
    </source>
</evidence>
<dbReference type="AlphaFoldDB" id="A0A8H4TF83"/>
<reference evidence="1" key="2">
    <citation type="submission" date="2020-05" db="EMBL/GenBank/DDBJ databases">
        <authorList>
            <person name="Kim H.-S."/>
            <person name="Proctor R.H."/>
            <person name="Brown D.W."/>
        </authorList>
    </citation>
    <scope>NUCLEOTIDE SEQUENCE</scope>
    <source>
        <strain evidence="1">NRRL 45417</strain>
    </source>
</reference>
<name>A0A8H4TF83_9HYPO</name>
<evidence type="ECO:0000313" key="2">
    <source>
        <dbReference type="Proteomes" id="UP000604273"/>
    </source>
</evidence>
<organism evidence="1 2">
    <name type="scientific">Fusarium gaditjirri</name>
    <dbReference type="NCBI Taxonomy" id="282569"/>
    <lineage>
        <taxon>Eukaryota</taxon>
        <taxon>Fungi</taxon>
        <taxon>Dikarya</taxon>
        <taxon>Ascomycota</taxon>
        <taxon>Pezizomycotina</taxon>
        <taxon>Sordariomycetes</taxon>
        <taxon>Hypocreomycetidae</taxon>
        <taxon>Hypocreales</taxon>
        <taxon>Nectriaceae</taxon>
        <taxon>Fusarium</taxon>
        <taxon>Fusarium nisikadoi species complex</taxon>
    </lineage>
</organism>
<comment type="caution">
    <text evidence="1">The sequence shown here is derived from an EMBL/GenBank/DDBJ whole genome shotgun (WGS) entry which is preliminary data.</text>
</comment>
<proteinExistence type="predicted"/>
<gene>
    <name evidence="1" type="ORF">FGADI_3508</name>
</gene>
<dbReference type="Proteomes" id="UP000604273">
    <property type="component" value="Unassembled WGS sequence"/>
</dbReference>
<dbReference type="EMBL" id="JABFAI010000077">
    <property type="protein sequence ID" value="KAF4956905.1"/>
    <property type="molecule type" value="Genomic_DNA"/>
</dbReference>
<reference evidence="1" key="1">
    <citation type="journal article" date="2020" name="BMC Genomics">
        <title>Correction to: Identification and distribution of gene clusters required for synthesis of sphingolipid metabolism inhibitors in diverse species of the filamentous fungus Fusarium.</title>
        <authorList>
            <person name="Kim H.S."/>
            <person name="Lohmar J.M."/>
            <person name="Busman M."/>
            <person name="Brown D.W."/>
            <person name="Naumann T.A."/>
            <person name="Divon H.H."/>
            <person name="Lysoe E."/>
            <person name="Uhlig S."/>
            <person name="Proctor R.H."/>
        </authorList>
    </citation>
    <scope>NUCLEOTIDE SEQUENCE</scope>
    <source>
        <strain evidence="1">NRRL 45417</strain>
    </source>
</reference>
<protein>
    <submittedName>
        <fullName evidence="1">Uncharacterized protein</fullName>
    </submittedName>
</protein>
<dbReference type="OrthoDB" id="2593732at2759"/>